<keyword evidence="5" id="KW-1185">Reference proteome</keyword>
<evidence type="ECO:0000313" key="5">
    <source>
        <dbReference type="Proteomes" id="UP001157006"/>
    </source>
</evidence>
<gene>
    <name evidence="4" type="ORF">VFH_I409400</name>
</gene>
<feature type="domain" description="Stress-response A/B barrel" evidence="3">
    <location>
        <begin position="173"/>
        <end position="269"/>
    </location>
</feature>
<dbReference type="EMBL" id="OX451736">
    <property type="protein sequence ID" value="CAI8589776.1"/>
    <property type="molecule type" value="Genomic_DNA"/>
</dbReference>
<dbReference type="PROSITE" id="PS51502">
    <property type="entry name" value="S_R_A_B_BARREL"/>
    <property type="match status" value="2"/>
</dbReference>
<comment type="subunit">
    <text evidence="1">Homodimer.</text>
</comment>
<dbReference type="AlphaFoldDB" id="A0AAV0YV21"/>
<protein>
    <recommendedName>
        <fullName evidence="3">Stress-response A/B barrel domain-containing protein</fullName>
    </recommendedName>
</protein>
<evidence type="ECO:0000256" key="1">
    <source>
        <dbReference type="ARBA" id="ARBA00011738"/>
    </source>
</evidence>
<dbReference type="Proteomes" id="UP001157006">
    <property type="component" value="Chromosome 1L"/>
</dbReference>
<organism evidence="4 5">
    <name type="scientific">Vicia faba</name>
    <name type="common">Broad bean</name>
    <name type="synonym">Faba vulgaris</name>
    <dbReference type="NCBI Taxonomy" id="3906"/>
    <lineage>
        <taxon>Eukaryota</taxon>
        <taxon>Viridiplantae</taxon>
        <taxon>Streptophyta</taxon>
        <taxon>Embryophyta</taxon>
        <taxon>Tracheophyta</taxon>
        <taxon>Spermatophyta</taxon>
        <taxon>Magnoliopsida</taxon>
        <taxon>eudicotyledons</taxon>
        <taxon>Gunneridae</taxon>
        <taxon>Pentapetalae</taxon>
        <taxon>rosids</taxon>
        <taxon>fabids</taxon>
        <taxon>Fabales</taxon>
        <taxon>Fabaceae</taxon>
        <taxon>Papilionoideae</taxon>
        <taxon>50 kb inversion clade</taxon>
        <taxon>NPAAA clade</taxon>
        <taxon>Hologalegina</taxon>
        <taxon>IRL clade</taxon>
        <taxon>Fabeae</taxon>
        <taxon>Vicia</taxon>
    </lineage>
</organism>
<reference evidence="4 5" key="1">
    <citation type="submission" date="2023-01" db="EMBL/GenBank/DDBJ databases">
        <authorList>
            <person name="Kreplak J."/>
        </authorList>
    </citation>
    <scope>NUCLEOTIDE SEQUENCE [LARGE SCALE GENOMIC DNA]</scope>
</reference>
<dbReference type="Gene3D" id="3.30.70.100">
    <property type="match status" value="2"/>
</dbReference>
<dbReference type="SUPFAM" id="SSF54909">
    <property type="entry name" value="Dimeric alpha+beta barrel"/>
    <property type="match status" value="2"/>
</dbReference>
<dbReference type="SMART" id="SM00886">
    <property type="entry name" value="Dabb"/>
    <property type="match status" value="2"/>
</dbReference>
<feature type="compositionally biased region" description="Low complexity" evidence="2">
    <location>
        <begin position="1"/>
        <end position="13"/>
    </location>
</feature>
<sequence length="269" mass="29991">MLSLRTSPSFSLPFSPPQQPKTLSPSFKPYLHSSPSKYRSSIKTSSSSTPHSQGIEHIVLIKVKENTESSKVNVMITEMQSLVTLEQVRHLTLGPILTNNETISTMIPLSELRYTHLFHSRYDSEEDLQTYNDHSKHINAVRGFIFPICDDLLVIDWIAGDVALPPHPSPGTAFRVSFLKLKEEKEKDGEVKEEVFRAIRGIKESVEGVSYVSYGENISPARAKGFSIASLVVFPGREELESVDAGEGLVEVKEHLESVVVVDYVVPLK</sequence>
<evidence type="ECO:0000313" key="4">
    <source>
        <dbReference type="EMBL" id="CAI8589776.1"/>
    </source>
</evidence>
<accession>A0AAV0YV21</accession>
<name>A0AAV0YV21_VICFA</name>
<feature type="domain" description="Stress-response A/B barrel" evidence="3">
    <location>
        <begin position="55"/>
        <end position="157"/>
    </location>
</feature>
<dbReference type="PANTHER" id="PTHR33178">
    <property type="match status" value="1"/>
</dbReference>
<dbReference type="InterPro" id="IPR011008">
    <property type="entry name" value="Dimeric_a/b-barrel"/>
</dbReference>
<dbReference type="InterPro" id="IPR013097">
    <property type="entry name" value="Dabb"/>
</dbReference>
<dbReference type="InterPro" id="IPR044662">
    <property type="entry name" value="HS1/DABB1-like"/>
</dbReference>
<evidence type="ECO:0000256" key="2">
    <source>
        <dbReference type="SAM" id="MobiDB-lite"/>
    </source>
</evidence>
<evidence type="ECO:0000259" key="3">
    <source>
        <dbReference type="PROSITE" id="PS51502"/>
    </source>
</evidence>
<proteinExistence type="predicted"/>
<dbReference type="PANTHER" id="PTHR33178:SF3">
    <property type="entry name" value="STRESS-RESPONSE A_B BARREL DOMAIN-CONTAINING PROTEIN UP3"/>
    <property type="match status" value="1"/>
</dbReference>
<feature type="region of interest" description="Disordered" evidence="2">
    <location>
        <begin position="1"/>
        <end position="29"/>
    </location>
</feature>
<dbReference type="Pfam" id="PF07876">
    <property type="entry name" value="Dabb"/>
    <property type="match status" value="2"/>
</dbReference>